<dbReference type="EMBL" id="QAAD01000012">
    <property type="protein sequence ID" value="PTN07844.1"/>
    <property type="molecule type" value="Genomic_DNA"/>
</dbReference>
<dbReference type="PANTHER" id="PTHR43179">
    <property type="entry name" value="RHAMNOSYLTRANSFERASE WBBL"/>
    <property type="match status" value="1"/>
</dbReference>
<dbReference type="PANTHER" id="PTHR43179:SF7">
    <property type="entry name" value="RHAMNOSYLTRANSFERASE WBBL"/>
    <property type="match status" value="1"/>
</dbReference>
<dbReference type="OrthoDB" id="9771846at2"/>
<dbReference type="SUPFAM" id="SSF53448">
    <property type="entry name" value="Nucleotide-diphospho-sugar transferases"/>
    <property type="match status" value="1"/>
</dbReference>
<feature type="domain" description="Glycosyltransferase 2-like" evidence="1">
    <location>
        <begin position="4"/>
        <end position="154"/>
    </location>
</feature>
<dbReference type="GO" id="GO:0016740">
    <property type="term" value="F:transferase activity"/>
    <property type="evidence" value="ECO:0007669"/>
    <property type="project" value="UniProtKB-KW"/>
</dbReference>
<dbReference type="CDD" id="cd04186">
    <property type="entry name" value="GT_2_like_c"/>
    <property type="match status" value="1"/>
</dbReference>
<dbReference type="Gene3D" id="3.90.550.10">
    <property type="entry name" value="Spore Coat Polysaccharide Biosynthesis Protein SpsA, Chain A"/>
    <property type="match status" value="1"/>
</dbReference>
<proteinExistence type="predicted"/>
<dbReference type="InterPro" id="IPR029044">
    <property type="entry name" value="Nucleotide-diphossugar_trans"/>
</dbReference>
<comment type="caution">
    <text evidence="2">The sequence shown here is derived from an EMBL/GenBank/DDBJ whole genome shotgun (WGS) entry which is preliminary data.</text>
</comment>
<keyword evidence="2" id="KW-0808">Transferase</keyword>
<organism evidence="2 3">
    <name type="scientific">Mangrovibacterium marinum</name>
    <dbReference type="NCBI Taxonomy" id="1639118"/>
    <lineage>
        <taxon>Bacteria</taxon>
        <taxon>Pseudomonadati</taxon>
        <taxon>Bacteroidota</taxon>
        <taxon>Bacteroidia</taxon>
        <taxon>Marinilabiliales</taxon>
        <taxon>Prolixibacteraceae</taxon>
        <taxon>Mangrovibacterium</taxon>
    </lineage>
</organism>
<dbReference type="AlphaFoldDB" id="A0A2T5BZW9"/>
<evidence type="ECO:0000313" key="3">
    <source>
        <dbReference type="Proteomes" id="UP000243525"/>
    </source>
</evidence>
<accession>A0A2T5BZW9</accession>
<dbReference type="InterPro" id="IPR001173">
    <property type="entry name" value="Glyco_trans_2-like"/>
</dbReference>
<dbReference type="Proteomes" id="UP000243525">
    <property type="component" value="Unassembled WGS sequence"/>
</dbReference>
<keyword evidence="3" id="KW-1185">Reference proteome</keyword>
<protein>
    <submittedName>
        <fullName evidence="2">GT2 family glycosyltransferase</fullName>
    </submittedName>
</protein>
<reference evidence="2 3" key="1">
    <citation type="submission" date="2018-04" db="EMBL/GenBank/DDBJ databases">
        <title>Genomic Encyclopedia of Archaeal and Bacterial Type Strains, Phase II (KMG-II): from individual species to whole genera.</title>
        <authorList>
            <person name="Goeker M."/>
        </authorList>
    </citation>
    <scope>NUCLEOTIDE SEQUENCE [LARGE SCALE GENOMIC DNA]</scope>
    <source>
        <strain evidence="2 3">DSM 28823</strain>
    </source>
</reference>
<sequence>MKLSVIIVNYNVKTLLEQCLLSVERAMQAIEGEIIVVDNASADESCTMIQEKFPQVRLLANKLNEGFSKANNRALRIARGEYLLLLNPDTLVPEDCFDRCIDFMDRHPDAGALGVRMIDGGGHYLPESKRGLPTPWVAFCKIFGLTRLFPGSRRFAGYYLGHLPNDKTCPIDVLAGAFMFMRRRAIDQAGLLDESFFMYGEDIDLSFRIGQCGFQNYYFPETNILHYKGESTRRGSLNYVVLFYKAMLIFANKHFSGQHNGLFKILIKLAVYFRALLSVLSRIAGVMVSPLQRLRPPFGTGSPKRALLIAARERFGACQKMLNNSPTRYQPLELMAPEKLEQTARAVEAFAPDVLIFDLNSVSATLIIQTMDRLCRSNIHFKIVGL</sequence>
<dbReference type="RefSeq" id="WP_107822833.1">
    <property type="nucleotide sequence ID" value="NZ_OY782574.1"/>
</dbReference>
<gene>
    <name evidence="2" type="ORF">C8N47_1126</name>
</gene>
<name>A0A2T5BZW9_9BACT</name>
<evidence type="ECO:0000259" key="1">
    <source>
        <dbReference type="Pfam" id="PF00535"/>
    </source>
</evidence>
<evidence type="ECO:0000313" key="2">
    <source>
        <dbReference type="EMBL" id="PTN07844.1"/>
    </source>
</evidence>
<dbReference type="Pfam" id="PF00535">
    <property type="entry name" value="Glycos_transf_2"/>
    <property type="match status" value="1"/>
</dbReference>